<evidence type="ECO:0000313" key="4">
    <source>
        <dbReference type="EMBL" id="GBM95786.1"/>
    </source>
</evidence>
<comment type="caution">
    <text evidence="2">The sequence shown here is derived from an EMBL/GenBank/DDBJ whole genome shotgun (WGS) entry which is preliminary data.</text>
</comment>
<dbReference type="AlphaFoldDB" id="A0A4Y2JZN4"/>
<evidence type="ECO:0000313" key="5">
    <source>
        <dbReference type="Proteomes" id="UP000499080"/>
    </source>
</evidence>
<evidence type="ECO:0000313" key="1">
    <source>
        <dbReference type="EMBL" id="GBM95643.1"/>
    </source>
</evidence>
<accession>A0A4Y2JZN4</accession>
<dbReference type="EMBL" id="BGPR01269999">
    <property type="protein sequence ID" value="GBM95786.1"/>
    <property type="molecule type" value="Genomic_DNA"/>
</dbReference>
<dbReference type="EMBL" id="BGPR01269963">
    <property type="protein sequence ID" value="GBM95701.1"/>
    <property type="molecule type" value="Genomic_DNA"/>
</dbReference>
<proteinExistence type="predicted"/>
<gene>
    <name evidence="4" type="ORF">AVEN_128868_1</name>
    <name evidence="2" type="ORF">AVEN_21252_1</name>
    <name evidence="1" type="ORF">AVEN_226810_1</name>
    <name evidence="3" type="ORF">AVEN_43233_1</name>
</gene>
<evidence type="ECO:0000313" key="3">
    <source>
        <dbReference type="EMBL" id="GBM95717.1"/>
    </source>
</evidence>
<sequence length="201" mass="22662">MKFYDIVKGAIPDNLSIESTKDFDKVITKITSVILTSINQFSKAKIINGPHKNLPSRFTNEITLRNQIKKRWHITYEPRFKRKSPSSTMKSKLTSNNMIKTLGPNGLLASIRKTYLSTTELGNSQGSFTKSLLFLIRLGSSTPPSEKRTHLSTLLKIPSRQTLIHMTIDTSPKLIKQSSISSIAREMTTISRLPLPSKFKL</sequence>
<organism evidence="2 5">
    <name type="scientific">Araneus ventricosus</name>
    <name type="common">Orbweaver spider</name>
    <name type="synonym">Epeira ventricosa</name>
    <dbReference type="NCBI Taxonomy" id="182803"/>
    <lineage>
        <taxon>Eukaryota</taxon>
        <taxon>Metazoa</taxon>
        <taxon>Ecdysozoa</taxon>
        <taxon>Arthropoda</taxon>
        <taxon>Chelicerata</taxon>
        <taxon>Arachnida</taxon>
        <taxon>Araneae</taxon>
        <taxon>Araneomorphae</taxon>
        <taxon>Entelegynae</taxon>
        <taxon>Araneoidea</taxon>
        <taxon>Araneidae</taxon>
        <taxon>Araneus</taxon>
    </lineage>
</organism>
<protein>
    <submittedName>
        <fullName evidence="2">Uncharacterized protein</fullName>
    </submittedName>
</protein>
<dbReference type="EMBL" id="BGPR01269970">
    <property type="protein sequence ID" value="GBM95717.1"/>
    <property type="molecule type" value="Genomic_DNA"/>
</dbReference>
<name>A0A4Y2JZN4_ARAVE</name>
<dbReference type="Proteomes" id="UP000499080">
    <property type="component" value="Unassembled WGS sequence"/>
</dbReference>
<dbReference type="EMBL" id="BGPR01269939">
    <property type="protein sequence ID" value="GBM95643.1"/>
    <property type="molecule type" value="Genomic_DNA"/>
</dbReference>
<reference evidence="2 5" key="1">
    <citation type="journal article" date="2019" name="Sci. Rep.">
        <title>Orb-weaving spider Araneus ventricosus genome elucidates the spidroin gene catalogue.</title>
        <authorList>
            <person name="Kono N."/>
            <person name="Nakamura H."/>
            <person name="Ohtoshi R."/>
            <person name="Moran D.A.P."/>
            <person name="Shinohara A."/>
            <person name="Yoshida Y."/>
            <person name="Fujiwara M."/>
            <person name="Mori M."/>
            <person name="Tomita M."/>
            <person name="Arakawa K."/>
        </authorList>
    </citation>
    <scope>NUCLEOTIDE SEQUENCE [LARGE SCALE GENOMIC DNA]</scope>
</reference>
<evidence type="ECO:0000313" key="2">
    <source>
        <dbReference type="EMBL" id="GBM95701.1"/>
    </source>
</evidence>
<keyword evidence="5" id="KW-1185">Reference proteome</keyword>